<keyword evidence="3" id="KW-1185">Reference proteome</keyword>
<gene>
    <name evidence="2" type="ORF">ACFFGH_14815</name>
</gene>
<name>A0ABV6RQ57_9GAMM</name>
<accession>A0ABV6RQ57</accession>
<dbReference type="EMBL" id="JBHLTG010000003">
    <property type="protein sequence ID" value="MFC0679110.1"/>
    <property type="molecule type" value="Genomic_DNA"/>
</dbReference>
<organism evidence="2 3">
    <name type="scientific">Lysobacter korlensis</name>
    <dbReference type="NCBI Taxonomy" id="553636"/>
    <lineage>
        <taxon>Bacteria</taxon>
        <taxon>Pseudomonadati</taxon>
        <taxon>Pseudomonadota</taxon>
        <taxon>Gammaproteobacteria</taxon>
        <taxon>Lysobacterales</taxon>
        <taxon>Lysobacteraceae</taxon>
        <taxon>Lysobacter</taxon>
    </lineage>
</organism>
<reference evidence="2 3" key="1">
    <citation type="submission" date="2024-09" db="EMBL/GenBank/DDBJ databases">
        <authorList>
            <person name="Sun Q."/>
            <person name="Mori K."/>
        </authorList>
    </citation>
    <scope>NUCLEOTIDE SEQUENCE [LARGE SCALE GENOMIC DNA]</scope>
    <source>
        <strain evidence="2 3">KCTC 23076</strain>
    </source>
</reference>
<comment type="caution">
    <text evidence="2">The sequence shown here is derived from an EMBL/GenBank/DDBJ whole genome shotgun (WGS) entry which is preliminary data.</text>
</comment>
<evidence type="ECO:0000313" key="3">
    <source>
        <dbReference type="Proteomes" id="UP001589896"/>
    </source>
</evidence>
<feature type="region of interest" description="Disordered" evidence="1">
    <location>
        <begin position="26"/>
        <end position="51"/>
    </location>
</feature>
<evidence type="ECO:0000313" key="2">
    <source>
        <dbReference type="EMBL" id="MFC0679110.1"/>
    </source>
</evidence>
<protein>
    <submittedName>
        <fullName evidence="2">Uncharacterized protein</fullName>
    </submittedName>
</protein>
<dbReference type="Proteomes" id="UP001589896">
    <property type="component" value="Unassembled WGS sequence"/>
</dbReference>
<evidence type="ECO:0000256" key="1">
    <source>
        <dbReference type="SAM" id="MobiDB-lite"/>
    </source>
</evidence>
<proteinExistence type="predicted"/>
<sequence>MQRIRQHQHFAIGLHALPRNSRVFVRPKDRLGPRQAAGPVIQTHDGDADLG</sequence>